<evidence type="ECO:0000313" key="2">
    <source>
        <dbReference type="Proteomes" id="UP000887116"/>
    </source>
</evidence>
<dbReference type="Proteomes" id="UP000887116">
    <property type="component" value="Unassembled WGS sequence"/>
</dbReference>
<comment type="caution">
    <text evidence="1">The sequence shown here is derived from an EMBL/GenBank/DDBJ whole genome shotgun (WGS) entry which is preliminary data.</text>
</comment>
<evidence type="ECO:0000313" key="1">
    <source>
        <dbReference type="EMBL" id="GFR09859.1"/>
    </source>
</evidence>
<keyword evidence="2" id="KW-1185">Reference proteome</keyword>
<gene>
    <name evidence="1" type="ORF">TNCT_639501</name>
</gene>
<name>A0A8X6HUK2_TRICU</name>
<proteinExistence type="predicted"/>
<reference evidence="1" key="1">
    <citation type="submission" date="2020-07" db="EMBL/GenBank/DDBJ databases">
        <title>Multicomponent nature underlies the extraordinary mechanical properties of spider dragline silk.</title>
        <authorList>
            <person name="Kono N."/>
            <person name="Nakamura H."/>
            <person name="Mori M."/>
            <person name="Yoshida Y."/>
            <person name="Ohtoshi R."/>
            <person name="Malay A.D."/>
            <person name="Moran D.A.P."/>
            <person name="Tomita M."/>
            <person name="Numata K."/>
            <person name="Arakawa K."/>
        </authorList>
    </citation>
    <scope>NUCLEOTIDE SEQUENCE</scope>
</reference>
<sequence>MHPLKSSPEMQGVLSAKYHLSHAAPMPGLACWNVTSAILPLDNVINARRTPRRVSPQRARLVCPIIAKHFGIRIRPLSQSGIINCKAEKICNSWWP</sequence>
<organism evidence="1 2">
    <name type="scientific">Trichonephila clavata</name>
    <name type="common">Joro spider</name>
    <name type="synonym">Nephila clavata</name>
    <dbReference type="NCBI Taxonomy" id="2740835"/>
    <lineage>
        <taxon>Eukaryota</taxon>
        <taxon>Metazoa</taxon>
        <taxon>Ecdysozoa</taxon>
        <taxon>Arthropoda</taxon>
        <taxon>Chelicerata</taxon>
        <taxon>Arachnida</taxon>
        <taxon>Araneae</taxon>
        <taxon>Araneomorphae</taxon>
        <taxon>Entelegynae</taxon>
        <taxon>Araneoidea</taxon>
        <taxon>Nephilidae</taxon>
        <taxon>Trichonephila</taxon>
    </lineage>
</organism>
<dbReference type="AlphaFoldDB" id="A0A8X6HUK2"/>
<protein>
    <submittedName>
        <fullName evidence="1">Uncharacterized protein</fullName>
    </submittedName>
</protein>
<dbReference type="EMBL" id="BMAO01026457">
    <property type="protein sequence ID" value="GFR09859.1"/>
    <property type="molecule type" value="Genomic_DNA"/>
</dbReference>
<accession>A0A8X6HUK2</accession>